<feature type="region of interest" description="Disordered" evidence="3">
    <location>
        <begin position="223"/>
        <end position="247"/>
    </location>
</feature>
<dbReference type="Proteomes" id="UP000054166">
    <property type="component" value="Unassembled WGS sequence"/>
</dbReference>
<gene>
    <name evidence="5" type="ORF">PILCRDRAFT_812946</name>
</gene>
<dbReference type="HOGENOM" id="CLU_522860_0_0_1"/>
<dbReference type="EMBL" id="KN832975">
    <property type="protein sequence ID" value="KIM89050.1"/>
    <property type="molecule type" value="Genomic_DNA"/>
</dbReference>
<proteinExistence type="predicted"/>
<dbReference type="Gene3D" id="1.10.10.60">
    <property type="entry name" value="Homeodomain-like"/>
    <property type="match status" value="2"/>
</dbReference>
<evidence type="ECO:0000259" key="4">
    <source>
        <dbReference type="PROSITE" id="PS51253"/>
    </source>
</evidence>
<evidence type="ECO:0000256" key="3">
    <source>
        <dbReference type="SAM" id="MobiDB-lite"/>
    </source>
</evidence>
<dbReference type="PANTHER" id="PTHR19303:SF70">
    <property type="entry name" value="HTH CENPB-TYPE DOMAIN-CONTAINING PROTEIN"/>
    <property type="match status" value="1"/>
</dbReference>
<evidence type="ECO:0000313" key="5">
    <source>
        <dbReference type="EMBL" id="KIM89050.1"/>
    </source>
</evidence>
<feature type="compositionally biased region" description="Polar residues" evidence="3">
    <location>
        <begin position="89"/>
        <end position="99"/>
    </location>
</feature>
<dbReference type="InterPro" id="IPR006600">
    <property type="entry name" value="HTH_CenpB_DNA-bd_dom"/>
</dbReference>
<evidence type="ECO:0000256" key="2">
    <source>
        <dbReference type="ARBA" id="ARBA00023242"/>
    </source>
</evidence>
<feature type="compositionally biased region" description="Low complexity" evidence="3">
    <location>
        <begin position="190"/>
        <end position="208"/>
    </location>
</feature>
<feature type="compositionally biased region" description="Low complexity" evidence="3">
    <location>
        <begin position="35"/>
        <end position="44"/>
    </location>
</feature>
<reference evidence="5 6" key="1">
    <citation type="submission" date="2014-04" db="EMBL/GenBank/DDBJ databases">
        <authorList>
            <consortium name="DOE Joint Genome Institute"/>
            <person name="Kuo A."/>
            <person name="Tarkka M."/>
            <person name="Buscot F."/>
            <person name="Kohler A."/>
            <person name="Nagy L.G."/>
            <person name="Floudas D."/>
            <person name="Copeland A."/>
            <person name="Barry K.W."/>
            <person name="Cichocki N."/>
            <person name="Veneault-Fourrey C."/>
            <person name="LaButti K."/>
            <person name="Lindquist E.A."/>
            <person name="Lipzen A."/>
            <person name="Lundell T."/>
            <person name="Morin E."/>
            <person name="Murat C."/>
            <person name="Sun H."/>
            <person name="Tunlid A."/>
            <person name="Henrissat B."/>
            <person name="Grigoriev I.V."/>
            <person name="Hibbett D.S."/>
            <person name="Martin F."/>
            <person name="Nordberg H.P."/>
            <person name="Cantor M.N."/>
            <person name="Hua S.X."/>
        </authorList>
    </citation>
    <scope>NUCLEOTIDE SEQUENCE [LARGE SCALE GENOMIC DNA]</scope>
    <source>
        <strain evidence="5 6">F 1598</strain>
    </source>
</reference>
<dbReference type="SUPFAM" id="SSF46689">
    <property type="entry name" value="Homeodomain-like"/>
    <property type="match status" value="2"/>
</dbReference>
<dbReference type="Pfam" id="PF04218">
    <property type="entry name" value="CENP-B_N"/>
    <property type="match status" value="1"/>
</dbReference>
<dbReference type="OrthoDB" id="9909311at2759"/>
<feature type="region of interest" description="Disordered" evidence="3">
    <location>
        <begin position="1"/>
        <end position="154"/>
    </location>
</feature>
<feature type="compositionally biased region" description="Polar residues" evidence="3">
    <location>
        <begin position="72"/>
        <end position="81"/>
    </location>
</feature>
<keyword evidence="2" id="KW-0539">Nucleus</keyword>
<dbReference type="GO" id="GO:0005634">
    <property type="term" value="C:nucleus"/>
    <property type="evidence" value="ECO:0007669"/>
    <property type="project" value="TreeGrafter"/>
</dbReference>
<organism evidence="5 6">
    <name type="scientific">Piloderma croceum (strain F 1598)</name>
    <dbReference type="NCBI Taxonomy" id="765440"/>
    <lineage>
        <taxon>Eukaryota</taxon>
        <taxon>Fungi</taxon>
        <taxon>Dikarya</taxon>
        <taxon>Basidiomycota</taxon>
        <taxon>Agaricomycotina</taxon>
        <taxon>Agaricomycetes</taxon>
        <taxon>Agaricomycetidae</taxon>
        <taxon>Atheliales</taxon>
        <taxon>Atheliaceae</taxon>
        <taxon>Piloderma</taxon>
    </lineage>
</organism>
<dbReference type="InParanoid" id="A0A0C3FXM0"/>
<keyword evidence="1" id="KW-0238">DNA-binding</keyword>
<dbReference type="InterPro" id="IPR050863">
    <property type="entry name" value="CenT-Element_Derived"/>
</dbReference>
<dbReference type="InterPro" id="IPR009057">
    <property type="entry name" value="Homeodomain-like_sf"/>
</dbReference>
<dbReference type="PROSITE" id="PS51253">
    <property type="entry name" value="HTH_CENPB"/>
    <property type="match status" value="1"/>
</dbReference>
<evidence type="ECO:0000256" key="1">
    <source>
        <dbReference type="ARBA" id="ARBA00023125"/>
    </source>
</evidence>
<feature type="compositionally biased region" description="Basic and acidic residues" evidence="3">
    <location>
        <begin position="119"/>
        <end position="128"/>
    </location>
</feature>
<reference evidence="6" key="2">
    <citation type="submission" date="2015-01" db="EMBL/GenBank/DDBJ databases">
        <title>Evolutionary Origins and Diversification of the Mycorrhizal Mutualists.</title>
        <authorList>
            <consortium name="DOE Joint Genome Institute"/>
            <consortium name="Mycorrhizal Genomics Consortium"/>
            <person name="Kohler A."/>
            <person name="Kuo A."/>
            <person name="Nagy L.G."/>
            <person name="Floudas D."/>
            <person name="Copeland A."/>
            <person name="Barry K.W."/>
            <person name="Cichocki N."/>
            <person name="Veneault-Fourrey C."/>
            <person name="LaButti K."/>
            <person name="Lindquist E.A."/>
            <person name="Lipzen A."/>
            <person name="Lundell T."/>
            <person name="Morin E."/>
            <person name="Murat C."/>
            <person name="Riley R."/>
            <person name="Ohm R."/>
            <person name="Sun H."/>
            <person name="Tunlid A."/>
            <person name="Henrissat B."/>
            <person name="Grigoriev I.V."/>
            <person name="Hibbett D.S."/>
            <person name="Martin F."/>
        </authorList>
    </citation>
    <scope>NUCLEOTIDE SEQUENCE [LARGE SCALE GENOMIC DNA]</scope>
    <source>
        <strain evidence="6">F 1598</strain>
    </source>
</reference>
<feature type="compositionally biased region" description="Polar residues" evidence="3">
    <location>
        <begin position="139"/>
        <end position="154"/>
    </location>
</feature>
<feature type="region of interest" description="Disordered" evidence="3">
    <location>
        <begin position="184"/>
        <end position="208"/>
    </location>
</feature>
<name>A0A0C3FXM0_PILCF</name>
<keyword evidence="6" id="KW-1185">Reference proteome</keyword>
<feature type="region of interest" description="Disordered" evidence="3">
    <location>
        <begin position="386"/>
        <end position="439"/>
    </location>
</feature>
<dbReference type="Pfam" id="PF03221">
    <property type="entry name" value="HTH_Tnp_Tc5"/>
    <property type="match status" value="1"/>
</dbReference>
<dbReference type="SMART" id="SM00674">
    <property type="entry name" value="CENPB"/>
    <property type="match status" value="1"/>
</dbReference>
<dbReference type="AlphaFoldDB" id="A0A0C3FXM0"/>
<feature type="compositionally biased region" description="Polar residues" evidence="3">
    <location>
        <begin position="45"/>
        <end position="64"/>
    </location>
</feature>
<dbReference type="GO" id="GO:0003677">
    <property type="term" value="F:DNA binding"/>
    <property type="evidence" value="ECO:0007669"/>
    <property type="project" value="UniProtKB-KW"/>
</dbReference>
<feature type="domain" description="HTH CENPB-type" evidence="4">
    <location>
        <begin position="310"/>
        <end position="383"/>
    </location>
</feature>
<sequence>MDSAQQLFAPYHPQPTNGLPRGSLALPASPWHQASSNPPSGSSSQIFMTTSSLADYTSSPTSSFPDFHAGHQSPSIQTNHAGSAFPTELSPQVESTSGPTRGALTRRRARLAQVNQPDFSRRGSRQAEGHSPSMYLMPPTSTARPRTPNSFGESNRFLQQSAPQHPTHTRNTFCVDTSLQGQSFENWDPSTQSHNHSRSTSSSDIRSASPAVSVASALTSVSSARSAPNSHVFPPLSKAPSLLPETHRLKGRKMRLCNGDRKKMCLEHITNPELKQEQLAQMFNVERSTVSKILKNKDKWMAVPEADINRVAKHRPSKFPNIEKQLIERLRELSKDGSPLSDSLIRAKAREVALEQNVLDEKFKASSGWVDNFKARAGIRRGVMTKGTQDEEYGSSASPEYRGVSTDVASSHNAPRVPGTGPDMDNGVESEDSPDASPLRLPSWSHHDLSVTANHPSILREPKQGPDIPTLHDAEIAMDTVLAFIYGQDGDFVTSAERNSLQHVRNLLFQTGQGLVYHREY</sequence>
<evidence type="ECO:0000313" key="6">
    <source>
        <dbReference type="Proteomes" id="UP000054166"/>
    </source>
</evidence>
<accession>A0A0C3FXM0</accession>
<dbReference type="PANTHER" id="PTHR19303">
    <property type="entry name" value="TRANSPOSON"/>
    <property type="match status" value="1"/>
</dbReference>
<protein>
    <recommendedName>
        <fullName evidence="4">HTH CENPB-type domain-containing protein</fullName>
    </recommendedName>
</protein>
<dbReference type="InterPro" id="IPR007889">
    <property type="entry name" value="HTH_Psq"/>
</dbReference>